<dbReference type="STRING" id="1120980.GCA_000745955_02260"/>
<dbReference type="InterPro" id="IPR009739">
    <property type="entry name" value="LprI-like_N"/>
</dbReference>
<dbReference type="EMBL" id="UFSO01000002">
    <property type="protein sequence ID" value="SSY71243.1"/>
    <property type="molecule type" value="Genomic_DNA"/>
</dbReference>
<sequence>MKKSLFLMMLCLPLLAQAVCETGNVYEDIDCHEREIAKIKPKMNATYRELVKLNTHDAHKSFEQSQKLWLQFIEKDCEFENTPSAMAQGAGSGLGLLACKHERYAARLKQMQNIVRELREVK</sequence>
<dbReference type="RefSeq" id="WP_147293693.1">
    <property type="nucleotide sequence ID" value="NZ_CP091519.2"/>
</dbReference>
<feature type="chain" id="PRO_5017011176" evidence="1">
    <location>
        <begin position="19"/>
        <end position="122"/>
    </location>
</feature>
<keyword evidence="4" id="KW-1185">Reference proteome</keyword>
<reference evidence="3 4" key="1">
    <citation type="submission" date="2018-06" db="EMBL/GenBank/DDBJ databases">
        <authorList>
            <consortium name="Pathogen Informatics"/>
            <person name="Doyle S."/>
        </authorList>
    </citation>
    <scope>NUCLEOTIDE SEQUENCE [LARGE SCALE GENOMIC DNA]</scope>
    <source>
        <strain evidence="3 4">NCTC10283</strain>
    </source>
</reference>
<protein>
    <submittedName>
        <fullName evidence="3">Uncharacterized protein conserved in bacteria</fullName>
    </submittedName>
</protein>
<dbReference type="AlphaFoldDB" id="A0A376BNM9"/>
<feature type="domain" description="Lysozyme inhibitor LprI-like N-terminal" evidence="2">
    <location>
        <begin position="29"/>
        <end position="110"/>
    </location>
</feature>
<feature type="signal peptide" evidence="1">
    <location>
        <begin position="1"/>
        <end position="18"/>
    </location>
</feature>
<dbReference type="OrthoDB" id="7340239at2"/>
<name>A0A376BNM9_9NEIS</name>
<gene>
    <name evidence="3" type="ORF">NCTC10283_01383</name>
</gene>
<organism evidence="3 4">
    <name type="scientific">Alysiella crassa</name>
    <dbReference type="NCBI Taxonomy" id="153491"/>
    <lineage>
        <taxon>Bacteria</taxon>
        <taxon>Pseudomonadati</taxon>
        <taxon>Pseudomonadota</taxon>
        <taxon>Betaproteobacteria</taxon>
        <taxon>Neisseriales</taxon>
        <taxon>Neisseriaceae</taxon>
        <taxon>Alysiella</taxon>
    </lineage>
</organism>
<accession>A0A376BNM9</accession>
<dbReference type="Pfam" id="PF07007">
    <property type="entry name" value="LprI"/>
    <property type="match status" value="1"/>
</dbReference>
<dbReference type="Proteomes" id="UP000254209">
    <property type="component" value="Unassembled WGS sequence"/>
</dbReference>
<evidence type="ECO:0000313" key="3">
    <source>
        <dbReference type="EMBL" id="SSY71243.1"/>
    </source>
</evidence>
<proteinExistence type="predicted"/>
<evidence type="ECO:0000313" key="4">
    <source>
        <dbReference type="Proteomes" id="UP000254209"/>
    </source>
</evidence>
<evidence type="ECO:0000256" key="1">
    <source>
        <dbReference type="SAM" id="SignalP"/>
    </source>
</evidence>
<keyword evidence="1" id="KW-0732">Signal</keyword>
<dbReference type="Gene3D" id="1.20.1270.180">
    <property type="match status" value="1"/>
</dbReference>
<evidence type="ECO:0000259" key="2">
    <source>
        <dbReference type="Pfam" id="PF07007"/>
    </source>
</evidence>